<keyword evidence="2" id="KW-1133">Transmembrane helix</keyword>
<keyword evidence="2" id="KW-0472">Membrane</keyword>
<dbReference type="Pfam" id="PF17900">
    <property type="entry name" value="Peptidase_M1_N"/>
    <property type="match status" value="1"/>
</dbReference>
<gene>
    <name evidence="6" type="ORF">PSON_ATCC_30995.1.T0510031</name>
</gene>
<dbReference type="GO" id="GO:0070006">
    <property type="term" value="F:metalloaminopeptidase activity"/>
    <property type="evidence" value="ECO:0007669"/>
    <property type="project" value="TreeGrafter"/>
</dbReference>
<proteinExistence type="inferred from homology"/>
<dbReference type="GO" id="GO:0043171">
    <property type="term" value="P:peptide catabolic process"/>
    <property type="evidence" value="ECO:0007669"/>
    <property type="project" value="TreeGrafter"/>
</dbReference>
<dbReference type="InterPro" id="IPR014782">
    <property type="entry name" value="Peptidase_M1_dom"/>
</dbReference>
<dbReference type="GO" id="GO:0016020">
    <property type="term" value="C:membrane"/>
    <property type="evidence" value="ECO:0007669"/>
    <property type="project" value="TreeGrafter"/>
</dbReference>
<name>A0A8S1N3X6_9CILI</name>
<reference evidence="6" key="1">
    <citation type="submission" date="2021-01" db="EMBL/GenBank/DDBJ databases">
        <authorList>
            <consortium name="Genoscope - CEA"/>
            <person name="William W."/>
        </authorList>
    </citation>
    <scope>NUCLEOTIDE SEQUENCE</scope>
</reference>
<dbReference type="AlphaFoldDB" id="A0A8S1N3X6"/>
<dbReference type="InterPro" id="IPR024571">
    <property type="entry name" value="ERAP1-like_C_dom"/>
</dbReference>
<sequence>MQILKKLTDSKQAKIGLAVALGLSGIFFGYHRYEKVRKSQLIVNPKSSTINPQGSQNEFGQNRFLTQAGALLRWGQLEEGSISYKVDLLLKKGESYSGLVTLEFVAKHNLNDLYVDFRGQKVVSLYVNGQKITNLEWNGLFIRIPREQLTTGQKNRVNIQFDQNYAKDGCGLHGFIDKDGKQYLYSQCESYFTNRFFPCMDQPDLKAKLRFTAVCPKEWVVISNENADQNGLYNEAQAFNTIKPYQPEEFVLSQLQNLENPDQYNFWVFGETKVLPTYLFAMVAGEYWQVKFQGEQDDVPQTIYCRESLKDHMMVLKDFIFEVTKKSMKFYENFFGVKYQFNKYDSVFVNEYNWGAMENPGCVTFNDFYVFKEKKPATSYTQFANTITHEMAHHWFGDFVTMKWWNDLWLNESYADFISHFCLENIQIESIKLSNIPVMFNQRKGWGYREDQMVTTHPIAGQVINTEVAENIFDGITYSKGASVMKQLMCIMGAEKFGEACGAYFKEFGWKNAVLQDLIDHLQKKFNNPEFTLSQWKQQWIETAGMNEIEPQWDQTARSHEAKLIIYQRPALSQYPTLRIHKIKIGLFREDGGIDHIDTVLKATEENVVTYNGSKGYRAVLLNYEDQSFVKVLLDQESTKYFSQNLQSVEDVLTRTLIYRALFDSVRDGKICSEEYVDFLLAQLPRENSDEILNSQLLYLQAAIGSMTPRRFKKNLGRKVFEFLLKQLIKVSKLQGQENRLILLRNNLSSFAYDNRCINDLLSWFQGQNEELKQIECTKDNKWAIVKLVYASKYYDNNVELRQEILQKMLQIDNSDAATRAQLKCQALIANEQERAALWEKFIDPNNKESTKLIAESMGGFNNERRYSMVEPYQDKFFEVIIQVFQTKSNDFSKTFYDYLFPITDDLASLCNKLEKLRVAIPQDLITLKIQVEKSLDSVKRQVKQFECFCSQAKLATQQQQKEEIEE</sequence>
<comment type="caution">
    <text evidence="6">The sequence shown here is derived from an EMBL/GenBank/DDBJ whole genome shotgun (WGS) entry which is preliminary data.</text>
</comment>
<feature type="domain" description="Peptidase M1 membrane alanine aminopeptidase" evidence="3">
    <location>
        <begin position="320"/>
        <end position="534"/>
    </location>
</feature>
<dbReference type="Pfam" id="PF11838">
    <property type="entry name" value="ERAP1_C"/>
    <property type="match status" value="1"/>
</dbReference>
<evidence type="ECO:0000259" key="4">
    <source>
        <dbReference type="Pfam" id="PF11838"/>
    </source>
</evidence>
<organism evidence="6 7">
    <name type="scientific">Paramecium sonneborni</name>
    <dbReference type="NCBI Taxonomy" id="65129"/>
    <lineage>
        <taxon>Eukaryota</taxon>
        <taxon>Sar</taxon>
        <taxon>Alveolata</taxon>
        <taxon>Ciliophora</taxon>
        <taxon>Intramacronucleata</taxon>
        <taxon>Oligohymenophorea</taxon>
        <taxon>Peniculida</taxon>
        <taxon>Parameciidae</taxon>
        <taxon>Paramecium</taxon>
    </lineage>
</organism>
<comment type="similarity">
    <text evidence="1">Belongs to the peptidase M1 family.</text>
</comment>
<dbReference type="InterPro" id="IPR050344">
    <property type="entry name" value="Peptidase_M1_aminopeptidases"/>
</dbReference>
<dbReference type="PANTHER" id="PTHR11533:SF299">
    <property type="entry name" value="AMINOPEPTIDASE"/>
    <property type="match status" value="1"/>
</dbReference>
<keyword evidence="2" id="KW-0812">Transmembrane</keyword>
<keyword evidence="7" id="KW-1185">Reference proteome</keyword>
<dbReference type="GO" id="GO:0005615">
    <property type="term" value="C:extracellular space"/>
    <property type="evidence" value="ECO:0007669"/>
    <property type="project" value="TreeGrafter"/>
</dbReference>
<dbReference type="GO" id="GO:0042277">
    <property type="term" value="F:peptide binding"/>
    <property type="evidence" value="ECO:0007669"/>
    <property type="project" value="TreeGrafter"/>
</dbReference>
<dbReference type="InterPro" id="IPR045357">
    <property type="entry name" value="Aminopeptidase_N-like_N"/>
</dbReference>
<dbReference type="GO" id="GO:0006508">
    <property type="term" value="P:proteolysis"/>
    <property type="evidence" value="ECO:0007669"/>
    <property type="project" value="TreeGrafter"/>
</dbReference>
<dbReference type="Proteomes" id="UP000692954">
    <property type="component" value="Unassembled WGS sequence"/>
</dbReference>
<evidence type="ECO:0000259" key="3">
    <source>
        <dbReference type="Pfam" id="PF01433"/>
    </source>
</evidence>
<feature type="domain" description="Aminopeptidase N-like N-terminal" evidence="5">
    <location>
        <begin position="94"/>
        <end position="234"/>
    </location>
</feature>
<dbReference type="PANTHER" id="PTHR11533">
    <property type="entry name" value="PROTEASE M1 ZINC METALLOPROTEASE"/>
    <property type="match status" value="1"/>
</dbReference>
<dbReference type="GO" id="GO:0005737">
    <property type="term" value="C:cytoplasm"/>
    <property type="evidence" value="ECO:0007669"/>
    <property type="project" value="TreeGrafter"/>
</dbReference>
<dbReference type="OrthoDB" id="10031169at2759"/>
<accession>A0A8S1N3X6</accession>
<feature type="domain" description="ERAP1-like C-terminal" evidence="4">
    <location>
        <begin position="620"/>
        <end position="940"/>
    </location>
</feature>
<dbReference type="GO" id="GO:0008270">
    <property type="term" value="F:zinc ion binding"/>
    <property type="evidence" value="ECO:0007669"/>
    <property type="project" value="InterPro"/>
</dbReference>
<evidence type="ECO:0000256" key="2">
    <source>
        <dbReference type="SAM" id="Phobius"/>
    </source>
</evidence>
<dbReference type="EMBL" id="CAJJDN010000051">
    <property type="protein sequence ID" value="CAD8087140.1"/>
    <property type="molecule type" value="Genomic_DNA"/>
</dbReference>
<dbReference type="FunFam" id="1.10.390.10:FF:000054">
    <property type="entry name" value="Uncharacterized protein"/>
    <property type="match status" value="1"/>
</dbReference>
<evidence type="ECO:0000256" key="1">
    <source>
        <dbReference type="ARBA" id="ARBA00010136"/>
    </source>
</evidence>
<evidence type="ECO:0000313" key="7">
    <source>
        <dbReference type="Proteomes" id="UP000692954"/>
    </source>
</evidence>
<feature type="transmembrane region" description="Helical" evidence="2">
    <location>
        <begin position="12"/>
        <end position="30"/>
    </location>
</feature>
<dbReference type="CDD" id="cd09602">
    <property type="entry name" value="M1_APN"/>
    <property type="match status" value="1"/>
</dbReference>
<dbReference type="Pfam" id="PF01433">
    <property type="entry name" value="Peptidase_M1"/>
    <property type="match status" value="1"/>
</dbReference>
<protein>
    <recommendedName>
        <fullName evidence="8">Aminopeptidase</fullName>
    </recommendedName>
</protein>
<evidence type="ECO:0000259" key="5">
    <source>
        <dbReference type="Pfam" id="PF17900"/>
    </source>
</evidence>
<evidence type="ECO:0008006" key="8">
    <source>
        <dbReference type="Google" id="ProtNLM"/>
    </source>
</evidence>
<evidence type="ECO:0000313" key="6">
    <source>
        <dbReference type="EMBL" id="CAD8087140.1"/>
    </source>
</evidence>